<dbReference type="Proteomes" id="UP000265520">
    <property type="component" value="Unassembled WGS sequence"/>
</dbReference>
<reference evidence="1 2" key="1">
    <citation type="journal article" date="2018" name="Front. Plant Sci.">
        <title>Red Clover (Trifolium pratense) and Zigzag Clover (T. medium) - A Picture of Genomic Similarities and Differences.</title>
        <authorList>
            <person name="Dluhosova J."/>
            <person name="Istvanek J."/>
            <person name="Nedelnik J."/>
            <person name="Repkova J."/>
        </authorList>
    </citation>
    <scope>NUCLEOTIDE SEQUENCE [LARGE SCALE GENOMIC DNA]</scope>
    <source>
        <strain evidence="2">cv. 10/8</strain>
        <tissue evidence="1">Leaf</tissue>
    </source>
</reference>
<dbReference type="AlphaFoldDB" id="A0A392VNX5"/>
<name>A0A392VNX5_9FABA</name>
<dbReference type="EMBL" id="LXQA011213451">
    <property type="protein sequence ID" value="MCI89193.1"/>
    <property type="molecule type" value="Genomic_DNA"/>
</dbReference>
<sequence>EVWIGSFKLRFNQSRFERKEGDMKTEECGHGKAVEQGVGSFQPDRSFKNALVQASVKQKVEESEEVLQ</sequence>
<proteinExistence type="predicted"/>
<evidence type="ECO:0000313" key="2">
    <source>
        <dbReference type="Proteomes" id="UP000265520"/>
    </source>
</evidence>
<feature type="non-terminal residue" evidence="1">
    <location>
        <position position="1"/>
    </location>
</feature>
<feature type="non-terminal residue" evidence="1">
    <location>
        <position position="68"/>
    </location>
</feature>
<organism evidence="1 2">
    <name type="scientific">Trifolium medium</name>
    <dbReference type="NCBI Taxonomy" id="97028"/>
    <lineage>
        <taxon>Eukaryota</taxon>
        <taxon>Viridiplantae</taxon>
        <taxon>Streptophyta</taxon>
        <taxon>Embryophyta</taxon>
        <taxon>Tracheophyta</taxon>
        <taxon>Spermatophyta</taxon>
        <taxon>Magnoliopsida</taxon>
        <taxon>eudicotyledons</taxon>
        <taxon>Gunneridae</taxon>
        <taxon>Pentapetalae</taxon>
        <taxon>rosids</taxon>
        <taxon>fabids</taxon>
        <taxon>Fabales</taxon>
        <taxon>Fabaceae</taxon>
        <taxon>Papilionoideae</taxon>
        <taxon>50 kb inversion clade</taxon>
        <taxon>NPAAA clade</taxon>
        <taxon>Hologalegina</taxon>
        <taxon>IRL clade</taxon>
        <taxon>Trifolieae</taxon>
        <taxon>Trifolium</taxon>
    </lineage>
</organism>
<comment type="caution">
    <text evidence="1">The sequence shown here is derived from an EMBL/GenBank/DDBJ whole genome shotgun (WGS) entry which is preliminary data.</text>
</comment>
<evidence type="ECO:0000313" key="1">
    <source>
        <dbReference type="EMBL" id="MCI89193.1"/>
    </source>
</evidence>
<keyword evidence="2" id="KW-1185">Reference proteome</keyword>
<accession>A0A392VNX5</accession>
<protein>
    <submittedName>
        <fullName evidence="1">Uncharacterized protein</fullName>
    </submittedName>
</protein>